<dbReference type="InterPro" id="IPR049945">
    <property type="entry name" value="AAA_22"/>
</dbReference>
<dbReference type="SUPFAM" id="SSF52540">
    <property type="entry name" value="P-loop containing nucleoside triphosphate hydrolases"/>
    <property type="match status" value="1"/>
</dbReference>
<dbReference type="Gene3D" id="3.30.200.20">
    <property type="entry name" value="Phosphorylase Kinase, domain 1"/>
    <property type="match status" value="1"/>
</dbReference>
<dbReference type="PROSITE" id="PS50011">
    <property type="entry name" value="PROTEIN_KINASE_DOM"/>
    <property type="match status" value="1"/>
</dbReference>
<dbReference type="Gene3D" id="1.10.510.10">
    <property type="entry name" value="Transferase(Phosphotransferase) domain 1"/>
    <property type="match status" value="1"/>
</dbReference>
<name>A0A849SIB7_UNCEI</name>
<dbReference type="SUPFAM" id="SSF56112">
    <property type="entry name" value="Protein kinase-like (PK-like)"/>
    <property type="match status" value="1"/>
</dbReference>
<dbReference type="EMBL" id="JABFRW010000174">
    <property type="protein sequence ID" value="NOT35122.1"/>
    <property type="molecule type" value="Genomic_DNA"/>
</dbReference>
<organism evidence="5 6">
    <name type="scientific">Eiseniibacteriota bacterium</name>
    <dbReference type="NCBI Taxonomy" id="2212470"/>
    <lineage>
        <taxon>Bacteria</taxon>
        <taxon>Candidatus Eiseniibacteriota</taxon>
    </lineage>
</organism>
<evidence type="ECO:0000313" key="6">
    <source>
        <dbReference type="Proteomes" id="UP000580839"/>
    </source>
</evidence>
<keyword evidence="5" id="KW-0418">Kinase</keyword>
<dbReference type="InterPro" id="IPR000719">
    <property type="entry name" value="Prot_kinase_dom"/>
</dbReference>
<dbReference type="InterPro" id="IPR011990">
    <property type="entry name" value="TPR-like_helical_dom_sf"/>
</dbReference>
<dbReference type="InterPro" id="IPR011009">
    <property type="entry name" value="Kinase-like_dom_sf"/>
</dbReference>
<dbReference type="InterPro" id="IPR027417">
    <property type="entry name" value="P-loop_NTPase"/>
</dbReference>
<evidence type="ECO:0000259" key="4">
    <source>
        <dbReference type="PROSITE" id="PS50011"/>
    </source>
</evidence>
<reference evidence="5 6" key="1">
    <citation type="submission" date="2020-04" db="EMBL/GenBank/DDBJ databases">
        <title>Metagenomic profiling of ammonia- and methane-oxidizing microorganisms in a Dutch drinking water treatment plant.</title>
        <authorList>
            <person name="Poghosyan L."/>
            <person name="Leucker S."/>
        </authorList>
    </citation>
    <scope>NUCLEOTIDE SEQUENCE [LARGE SCALE GENOMIC DNA]</scope>
    <source>
        <strain evidence="5">S-RSF-IL-03</strain>
    </source>
</reference>
<protein>
    <submittedName>
        <fullName evidence="5">Protein kinase</fullName>
    </submittedName>
</protein>
<accession>A0A849SIB7</accession>
<dbReference type="CDD" id="cd14014">
    <property type="entry name" value="STKc_PknB_like"/>
    <property type="match status" value="1"/>
</dbReference>
<dbReference type="Gene3D" id="3.40.50.300">
    <property type="entry name" value="P-loop containing nucleotide triphosphate hydrolases"/>
    <property type="match status" value="1"/>
</dbReference>
<sequence>MRDDATEQRLLELAGRIADGTPIDWADPVTSDPSLAAEADTLRSLEAMAAQLRDDDGAAPHAAPLTAGELPQRLDGFTIEREIGRGGMGVVYLAEDQALGRRVAIKRLPPEVALDPERLERVEREARLLASLNHPNIATIHELRRDARGIPFLVLEYVAGATLAERLGEGRLSLADALEIAAQIAAALAAAHEDGVIHRDLKPGNVILGPHGRVKVLDFGLARRRAAVAAPRGVLGVAGTWAYVSPECLDGSEDHRADVFAFGCVLYECLTGSRAFEGRSAEEVMAAVRDREPDLSRLPPETPDAIRQLISACLEKDPARRLSDIGIVSATLSGARKAPGRAGGTVDGAPRVLTQFIGRERELDECRLALRDGALVTLTGAGGSGKTRLALQLAERERARFAAGVWFVDLAPLAEAARVIQAIATTLGVKDEGEASLLERVLERLRGAPTLLILDNCEHLREGVAEFARAALASLPELRLLCTSRAALELAAERVQPLEPLAIPEASELDDPVAVACSEAVRLFLDRAALADPGFPADAATLAAVGRICRQVEGLPLAIELAAARARVLSAAEIATRLDRQLQLLSGASDPANHRHATMRATIAWSTDQLEAQERSGFEILAVFAGGWDLDAVAEVCGVTGEFDALDLITRLADKSLVVVERRHGEGSRYRLLEPIRQYALEKLSERGARAGAQARHLAHFAALSERVGPLVRTTQMAPALTRLARDHENLLAALVSAETLPGGAEAALRIIGSIHVMWATAGLLGAGEQAIRRALAHPDSHAMPGLRAGALAALGYLLLNRQLSNRTELSHLYEEALELFRRAGDEKGMARSLTSLAGEAYRDDDRPLARARLEQAREHFRTAGDGAGLAQISNNLGVMSWAEDDFAAALESIQEARDLQRAAGDVGLESIANMNLALLHLRLGQLDRAHEELTHVLHLYAYLKDSTGSAAASLRAIGEYLEARGEPRAAARLFGAVEAIHSALGSQTRDPIYQRGQEAALARIRALLGDATLEAELVEGRELSVEHAFRFARESFEKHA</sequence>
<dbReference type="GO" id="GO:0005524">
    <property type="term" value="F:ATP binding"/>
    <property type="evidence" value="ECO:0007669"/>
    <property type="project" value="UniProtKB-UniRule"/>
</dbReference>
<evidence type="ECO:0000256" key="2">
    <source>
        <dbReference type="ARBA" id="ARBA00022840"/>
    </source>
</evidence>
<feature type="domain" description="Protein kinase" evidence="4">
    <location>
        <begin position="77"/>
        <end position="332"/>
    </location>
</feature>
<dbReference type="Gene3D" id="1.25.40.10">
    <property type="entry name" value="Tetratricopeptide repeat domain"/>
    <property type="match status" value="1"/>
</dbReference>
<keyword evidence="1 3" id="KW-0547">Nucleotide-binding</keyword>
<dbReference type="GO" id="GO:0004672">
    <property type="term" value="F:protein kinase activity"/>
    <property type="evidence" value="ECO:0007669"/>
    <property type="project" value="InterPro"/>
</dbReference>
<comment type="caution">
    <text evidence="5">The sequence shown here is derived from an EMBL/GenBank/DDBJ whole genome shotgun (WGS) entry which is preliminary data.</text>
</comment>
<evidence type="ECO:0000256" key="1">
    <source>
        <dbReference type="ARBA" id="ARBA00022741"/>
    </source>
</evidence>
<dbReference type="InterPro" id="IPR017441">
    <property type="entry name" value="Protein_kinase_ATP_BS"/>
</dbReference>
<dbReference type="AlphaFoldDB" id="A0A849SIB7"/>
<dbReference type="SUPFAM" id="SSF48452">
    <property type="entry name" value="TPR-like"/>
    <property type="match status" value="1"/>
</dbReference>
<keyword evidence="2 3" id="KW-0067">ATP-binding</keyword>
<proteinExistence type="predicted"/>
<dbReference type="Pfam" id="PF13401">
    <property type="entry name" value="AAA_22"/>
    <property type="match status" value="1"/>
</dbReference>
<dbReference type="PANTHER" id="PTHR47691:SF3">
    <property type="entry name" value="HTH-TYPE TRANSCRIPTIONAL REGULATOR RV0890C-RELATED"/>
    <property type="match status" value="1"/>
</dbReference>
<feature type="binding site" evidence="3">
    <location>
        <position position="106"/>
    </location>
    <ligand>
        <name>ATP</name>
        <dbReference type="ChEBI" id="CHEBI:30616"/>
    </ligand>
</feature>
<dbReference type="GO" id="GO:0016887">
    <property type="term" value="F:ATP hydrolysis activity"/>
    <property type="evidence" value="ECO:0007669"/>
    <property type="project" value="InterPro"/>
</dbReference>
<keyword evidence="5" id="KW-0808">Transferase</keyword>
<gene>
    <name evidence="5" type="ORF">HOP12_13320</name>
</gene>
<dbReference type="PANTHER" id="PTHR47691">
    <property type="entry name" value="REGULATOR-RELATED"/>
    <property type="match status" value="1"/>
</dbReference>
<dbReference type="PROSITE" id="PS00107">
    <property type="entry name" value="PROTEIN_KINASE_ATP"/>
    <property type="match status" value="1"/>
</dbReference>
<evidence type="ECO:0000313" key="5">
    <source>
        <dbReference type="EMBL" id="NOT35122.1"/>
    </source>
</evidence>
<evidence type="ECO:0000256" key="3">
    <source>
        <dbReference type="PROSITE-ProRule" id="PRU10141"/>
    </source>
</evidence>
<dbReference type="InterPro" id="IPR008271">
    <property type="entry name" value="Ser/Thr_kinase_AS"/>
</dbReference>
<dbReference type="SMART" id="SM00220">
    <property type="entry name" value="S_TKc"/>
    <property type="match status" value="1"/>
</dbReference>
<dbReference type="Proteomes" id="UP000580839">
    <property type="component" value="Unassembled WGS sequence"/>
</dbReference>
<dbReference type="PRINTS" id="PR00364">
    <property type="entry name" value="DISEASERSIST"/>
</dbReference>
<dbReference type="PROSITE" id="PS00108">
    <property type="entry name" value="PROTEIN_KINASE_ST"/>
    <property type="match status" value="1"/>
</dbReference>
<dbReference type="Pfam" id="PF00069">
    <property type="entry name" value="Pkinase"/>
    <property type="match status" value="1"/>
</dbReference>